<comment type="similarity">
    <text evidence="2 9">Belongs to the fatty acyl-CoA reductase family.</text>
</comment>
<evidence type="ECO:0000256" key="8">
    <source>
        <dbReference type="ARBA" id="ARBA00052530"/>
    </source>
</evidence>
<evidence type="ECO:0000259" key="11">
    <source>
        <dbReference type="Pfam" id="PF07993"/>
    </source>
</evidence>
<evidence type="ECO:0000313" key="13">
    <source>
        <dbReference type="Proteomes" id="UP000790347"/>
    </source>
</evidence>
<comment type="catalytic activity">
    <reaction evidence="8 9">
        <text>a long-chain fatty acyl-CoA + 2 NADPH + 2 H(+) = a long-chain primary fatty alcohol + 2 NADP(+) + CoA</text>
        <dbReference type="Rhea" id="RHEA:52716"/>
        <dbReference type="ChEBI" id="CHEBI:15378"/>
        <dbReference type="ChEBI" id="CHEBI:57287"/>
        <dbReference type="ChEBI" id="CHEBI:57783"/>
        <dbReference type="ChEBI" id="CHEBI:58349"/>
        <dbReference type="ChEBI" id="CHEBI:77396"/>
        <dbReference type="ChEBI" id="CHEBI:83139"/>
        <dbReference type="EC" id="1.2.1.84"/>
    </reaction>
</comment>
<organism evidence="12 13">
    <name type="scientific">Dermatophagoides farinae</name>
    <name type="common">American house dust mite</name>
    <dbReference type="NCBI Taxonomy" id="6954"/>
    <lineage>
        <taxon>Eukaryota</taxon>
        <taxon>Metazoa</taxon>
        <taxon>Ecdysozoa</taxon>
        <taxon>Arthropoda</taxon>
        <taxon>Chelicerata</taxon>
        <taxon>Arachnida</taxon>
        <taxon>Acari</taxon>
        <taxon>Acariformes</taxon>
        <taxon>Sarcoptiformes</taxon>
        <taxon>Astigmata</taxon>
        <taxon>Psoroptidia</taxon>
        <taxon>Analgoidea</taxon>
        <taxon>Pyroglyphidae</taxon>
        <taxon>Dermatophagoidinae</taxon>
        <taxon>Dermatophagoides</taxon>
    </lineage>
</organism>
<dbReference type="GO" id="GO:0035336">
    <property type="term" value="P:long-chain fatty-acyl-CoA metabolic process"/>
    <property type="evidence" value="ECO:0007669"/>
    <property type="project" value="TreeGrafter"/>
</dbReference>
<dbReference type="InterPro" id="IPR013120">
    <property type="entry name" value="FAR_NAD-bd"/>
</dbReference>
<dbReference type="CDD" id="cd05236">
    <property type="entry name" value="FAR-N_SDR_e"/>
    <property type="match status" value="1"/>
</dbReference>
<evidence type="ECO:0000256" key="2">
    <source>
        <dbReference type="ARBA" id="ARBA00005928"/>
    </source>
</evidence>
<keyword evidence="7 9" id="KW-0472">Membrane</keyword>
<keyword evidence="5 9" id="KW-1133">Transmembrane helix</keyword>
<dbReference type="Pfam" id="PF07993">
    <property type="entry name" value="NAD_binding_4"/>
    <property type="match status" value="1"/>
</dbReference>
<feature type="transmembrane region" description="Helical" evidence="9">
    <location>
        <begin position="493"/>
        <end position="512"/>
    </location>
</feature>
<evidence type="ECO:0000256" key="3">
    <source>
        <dbReference type="ARBA" id="ARBA00022516"/>
    </source>
</evidence>
<reference evidence="12" key="2">
    <citation type="journal article" date="2022" name="Res Sq">
        <title>Comparative Genomics Reveals Insights into the Divergent Evolution of Astigmatic Mites and Household Pest Adaptations.</title>
        <authorList>
            <person name="Xiong Q."/>
            <person name="Wan A.T.-Y."/>
            <person name="Liu X.-Y."/>
            <person name="Fung C.S.-H."/>
            <person name="Xiao X."/>
            <person name="Malainual N."/>
            <person name="Hou J."/>
            <person name="Wang L."/>
            <person name="Wang M."/>
            <person name="Yang K."/>
            <person name="Cui Y."/>
            <person name="Leung E."/>
            <person name="Nong W."/>
            <person name="Shin S.-K."/>
            <person name="Au S."/>
            <person name="Jeong K.Y."/>
            <person name="Chew F.T."/>
            <person name="Hui J."/>
            <person name="Leung T.F."/>
            <person name="Tungtrongchitr A."/>
            <person name="Zhong N."/>
            <person name="Liu Z."/>
            <person name="Tsui S."/>
        </authorList>
    </citation>
    <scope>NUCLEOTIDE SEQUENCE</scope>
    <source>
        <strain evidence="12">Derf</strain>
        <tissue evidence="12">Whole organism</tissue>
    </source>
</reference>
<evidence type="ECO:0000256" key="1">
    <source>
        <dbReference type="ARBA" id="ARBA00004141"/>
    </source>
</evidence>
<accession>A0A922L9H9</accession>
<evidence type="ECO:0000313" key="12">
    <source>
        <dbReference type="EMBL" id="KAH9527273.1"/>
    </source>
</evidence>
<dbReference type="GO" id="GO:0005777">
    <property type="term" value="C:peroxisome"/>
    <property type="evidence" value="ECO:0007669"/>
    <property type="project" value="TreeGrafter"/>
</dbReference>
<evidence type="ECO:0000256" key="6">
    <source>
        <dbReference type="ARBA" id="ARBA00023098"/>
    </source>
</evidence>
<dbReference type="GO" id="GO:0080019">
    <property type="term" value="F:alcohol-forming very long-chain fatty acyl-CoA reductase activity"/>
    <property type="evidence" value="ECO:0007669"/>
    <property type="project" value="InterPro"/>
</dbReference>
<feature type="transmembrane region" description="Helical" evidence="9">
    <location>
        <begin position="305"/>
        <end position="324"/>
    </location>
</feature>
<evidence type="ECO:0000256" key="5">
    <source>
        <dbReference type="ARBA" id="ARBA00022989"/>
    </source>
</evidence>
<evidence type="ECO:0000256" key="9">
    <source>
        <dbReference type="RuleBase" id="RU363097"/>
    </source>
</evidence>
<proteinExistence type="inferred from homology"/>
<name>A0A922L9H9_DERFA</name>
<dbReference type="PANTHER" id="PTHR11011">
    <property type="entry name" value="MALE STERILITY PROTEIN 2-RELATED"/>
    <property type="match status" value="1"/>
</dbReference>
<dbReference type="EC" id="1.2.1.84" evidence="9"/>
<reference evidence="12" key="1">
    <citation type="submission" date="2013-05" db="EMBL/GenBank/DDBJ databases">
        <authorList>
            <person name="Yim A.K.Y."/>
            <person name="Chan T.F."/>
            <person name="Ji K.M."/>
            <person name="Liu X.Y."/>
            <person name="Zhou J.W."/>
            <person name="Li R.Q."/>
            <person name="Yang K.Y."/>
            <person name="Li J."/>
            <person name="Li M."/>
            <person name="Law P.T.W."/>
            <person name="Wu Y.L."/>
            <person name="Cai Z.L."/>
            <person name="Qin H."/>
            <person name="Bao Y."/>
            <person name="Leung R.K.K."/>
            <person name="Ng P.K.S."/>
            <person name="Zou J."/>
            <person name="Zhong X.J."/>
            <person name="Ran P.X."/>
            <person name="Zhong N.S."/>
            <person name="Liu Z.G."/>
            <person name="Tsui S.K.W."/>
        </authorList>
    </citation>
    <scope>NUCLEOTIDE SEQUENCE</scope>
    <source>
        <strain evidence="12">Derf</strain>
        <tissue evidence="12">Whole organism</tissue>
    </source>
</reference>
<sequence>MKTMNEDHRNVIDANAQEMHTSLGELNSIGDSLISSFYAGKSIFITGASGFMGKVLVEKLLRSCPDVKSIYILLRTKKNVDPCDRLDELIRSKIFDRVREMNANLLNKVVVIPGDIVLPGLGISNANIELLSQEVSIVFHSAATVKFDEPMRTSINFNALGTRHMLELCRKMKKLEAFVHVSTAYSNCDRHDVGEQFYPITVPYQKIIELNEWMDDETLAAVTPQLLGNRPNTYTYTKALAETLLLNEKGSLPVAIVRPSIVTAAWREPYPGWVDNINGPTGMVLASGKGLLRTMLYDSKACADIIPVDMVINLMIAVAWYTAVRRPKNIQIYNCTSGTLNTLKWKDIERIVFPLLLKYPSANVFRYPGGTFKESRTYNRICGVFGHIIPAYLFDGIRLLCLQKPMLIRIYQKLHRAIEALEYFTTRGWDFSSTNVIALSQELQGIDQKEFHFDVRNLNWLSYWEDYVIGIRKFILKEEDSMLPKARKNLKRIYYAQKFLYLFIAMIIPFILATSTSFISLEWLSSIITIIWPFEFIVQQQQQHNLNFQSSPIIEESSSMNITPIISLTTIPSSQSRQSSIWTLLASYIGLPISSITT</sequence>
<dbReference type="CDD" id="cd09071">
    <property type="entry name" value="FAR_C"/>
    <property type="match status" value="1"/>
</dbReference>
<dbReference type="EMBL" id="ASGP02000001">
    <property type="protein sequence ID" value="KAH9527273.1"/>
    <property type="molecule type" value="Genomic_DNA"/>
</dbReference>
<comment type="subcellular location">
    <subcellularLocation>
        <location evidence="1">Membrane</location>
        <topology evidence="1">Multi-pass membrane protein</topology>
    </subcellularLocation>
</comment>
<keyword evidence="4 9" id="KW-0812">Transmembrane</keyword>
<feature type="domain" description="Fatty acyl-CoA reductase C-terminal" evidence="10">
    <location>
        <begin position="387"/>
        <end position="478"/>
    </location>
</feature>
<keyword evidence="9" id="KW-0560">Oxidoreductase</keyword>
<evidence type="ECO:0000256" key="4">
    <source>
        <dbReference type="ARBA" id="ARBA00022692"/>
    </source>
</evidence>
<keyword evidence="6 9" id="KW-0443">Lipid metabolism</keyword>
<keyword evidence="13" id="KW-1185">Reference proteome</keyword>
<keyword evidence="3 9" id="KW-0444">Lipid biosynthesis</keyword>
<dbReference type="GO" id="GO:0102965">
    <property type="term" value="F:alcohol-forming long-chain fatty acyl-CoA reductase activity"/>
    <property type="evidence" value="ECO:0007669"/>
    <property type="project" value="UniProtKB-EC"/>
</dbReference>
<keyword evidence="9" id="KW-0521">NADP</keyword>
<comment type="function">
    <text evidence="9">Catalyzes the reduction of fatty acyl-CoA to fatty alcohols.</text>
</comment>
<dbReference type="PANTHER" id="PTHR11011:SF116">
    <property type="entry name" value="FATTY ACYL-COA REDUCTASE CG5065-RELATED"/>
    <property type="match status" value="1"/>
</dbReference>
<dbReference type="FunFam" id="3.40.50.720:FF:000143">
    <property type="entry name" value="Fatty acyl-CoA reductase"/>
    <property type="match status" value="1"/>
</dbReference>
<dbReference type="InterPro" id="IPR036291">
    <property type="entry name" value="NAD(P)-bd_dom_sf"/>
</dbReference>
<gene>
    <name evidence="12" type="ORF">DERF_001299</name>
</gene>
<comment type="caution">
    <text evidence="12">The sequence shown here is derived from an EMBL/GenBank/DDBJ whole genome shotgun (WGS) entry which is preliminary data.</text>
</comment>
<dbReference type="InterPro" id="IPR033640">
    <property type="entry name" value="FAR_C"/>
</dbReference>
<feature type="domain" description="Thioester reductase (TE)" evidence="11">
    <location>
        <begin position="45"/>
        <end position="315"/>
    </location>
</feature>
<dbReference type="GO" id="GO:0016020">
    <property type="term" value="C:membrane"/>
    <property type="evidence" value="ECO:0007669"/>
    <property type="project" value="UniProtKB-SubCell"/>
</dbReference>
<evidence type="ECO:0000256" key="7">
    <source>
        <dbReference type="ARBA" id="ARBA00023136"/>
    </source>
</evidence>
<dbReference type="Gene3D" id="3.40.50.720">
    <property type="entry name" value="NAD(P)-binding Rossmann-like Domain"/>
    <property type="match status" value="1"/>
</dbReference>
<dbReference type="Proteomes" id="UP000790347">
    <property type="component" value="Unassembled WGS sequence"/>
</dbReference>
<protein>
    <recommendedName>
        <fullName evidence="9">Fatty acyl-CoA reductase</fullName>
        <ecNumber evidence="9">1.2.1.84</ecNumber>
    </recommendedName>
</protein>
<dbReference type="InterPro" id="IPR026055">
    <property type="entry name" value="FAR"/>
</dbReference>
<dbReference type="AlphaFoldDB" id="A0A922L9H9"/>
<dbReference type="SUPFAM" id="SSF51735">
    <property type="entry name" value="NAD(P)-binding Rossmann-fold domains"/>
    <property type="match status" value="1"/>
</dbReference>
<evidence type="ECO:0000259" key="10">
    <source>
        <dbReference type="Pfam" id="PF03015"/>
    </source>
</evidence>
<dbReference type="Pfam" id="PF03015">
    <property type="entry name" value="Sterile"/>
    <property type="match status" value="1"/>
</dbReference>